<evidence type="ECO:0000313" key="3">
    <source>
        <dbReference type="Proteomes" id="UP000474175"/>
    </source>
</evidence>
<proteinExistence type="predicted"/>
<dbReference type="Proteomes" id="UP000474175">
    <property type="component" value="Unassembled WGS sequence"/>
</dbReference>
<evidence type="ECO:0000259" key="1">
    <source>
        <dbReference type="Pfam" id="PF10592"/>
    </source>
</evidence>
<sequence length="602" mass="68296">MNSIQPPHYELLKARLQNEFIPHLPELLPNSKSPEQQVLKNLSRAFSAFVLNQLNNISPAAASGAVVDDFDDKGIDAIYYNISAKTLYLIQTKFKQSEKFKEEDSLKFCRGVRDLIKPDLTNFNEHVQRRQTEIYEAVEKCTQIQLVVAHIGNGISDRAKLAINELLKDDTHGEQERFCSEFVDYNSQCVIHNLFESEAPIKIDEGLYIYKHSSISKPRVTHFGLISLVDLAELHRKYGLDLYEKNIRTFLGSKTGVNSAIRRTLATEPANFVYLNNGVTALFHSVEQGGNRLDGYKLFTFSGISIINGAQTIASAARHEVECPADDISSAVVAITLIQVSPDEDFGKAVTQARNYQNQVSAYNFAALDDEQERLRRDLSHLKIYYAYKEGNIGLRKYDPDTISLEEASHALALFHDDPRFAIWLKRDPVELRTFGSAQYKLLFSSALTAQQIVNSVRFHRLIQERLDSVVKSTANQERAVYLHGGYLLSWVLAHRIYKAQQGATLVDITNWETILSVPFDQLRLLLWEETQPLIGEKGPLAIFRSQTDTIPLLEKVLIKNYGLTDDPVLQFKRQQQNPEQPYPVDLFAYILSKAPQISNLT</sequence>
<dbReference type="AlphaFoldDB" id="A0A6L9L485"/>
<feature type="domain" description="Abortive phage infection protein C-terminal" evidence="1">
    <location>
        <begin position="243"/>
        <end position="393"/>
    </location>
</feature>
<protein>
    <submittedName>
        <fullName evidence="2">Abortive phage resistance protein</fullName>
    </submittedName>
</protein>
<dbReference type="InterPro" id="IPR018891">
    <property type="entry name" value="AIPR_C"/>
</dbReference>
<comment type="caution">
    <text evidence="2">The sequence shown here is derived from an EMBL/GenBank/DDBJ whole genome shotgun (WGS) entry which is preliminary data.</text>
</comment>
<reference evidence="2 3" key="1">
    <citation type="submission" date="2020-02" db="EMBL/GenBank/DDBJ databases">
        <title>Draft genome sequence of two Spirosoma agri KCTC 52727 and Spirosoma terrae KCTC 52035.</title>
        <authorList>
            <person name="Rojas J."/>
            <person name="Ambika Manirajan B."/>
            <person name="Suarez C."/>
            <person name="Ratering S."/>
            <person name="Schnell S."/>
        </authorList>
    </citation>
    <scope>NUCLEOTIDE SEQUENCE [LARGE SCALE GENOMIC DNA]</scope>
    <source>
        <strain evidence="2 3">KCTC 52035</strain>
    </source>
</reference>
<gene>
    <name evidence="2" type="ORF">GK108_05050</name>
</gene>
<keyword evidence="3" id="KW-1185">Reference proteome</keyword>
<evidence type="ECO:0000313" key="2">
    <source>
        <dbReference type="EMBL" id="NDU94232.1"/>
    </source>
</evidence>
<name>A0A6L9L485_9BACT</name>
<dbReference type="EMBL" id="JAAFZH010000001">
    <property type="protein sequence ID" value="NDU94232.1"/>
    <property type="molecule type" value="Genomic_DNA"/>
</dbReference>
<dbReference type="Pfam" id="PF10592">
    <property type="entry name" value="AIPR"/>
    <property type="match status" value="1"/>
</dbReference>
<organism evidence="2 3">
    <name type="scientific">Spirosoma terrae</name>
    <dbReference type="NCBI Taxonomy" id="1968276"/>
    <lineage>
        <taxon>Bacteria</taxon>
        <taxon>Pseudomonadati</taxon>
        <taxon>Bacteroidota</taxon>
        <taxon>Cytophagia</taxon>
        <taxon>Cytophagales</taxon>
        <taxon>Cytophagaceae</taxon>
        <taxon>Spirosoma</taxon>
    </lineage>
</organism>
<accession>A0A6L9L485</accession>
<dbReference type="RefSeq" id="WP_163943685.1">
    <property type="nucleotide sequence ID" value="NZ_JAAFZH010000001.1"/>
</dbReference>